<protein>
    <submittedName>
        <fullName evidence="1">Uncharacterized protein</fullName>
    </submittedName>
</protein>
<dbReference type="RefSeq" id="WP_166535066.1">
    <property type="nucleotide sequence ID" value="NZ_VNHW01000020.1"/>
</dbReference>
<accession>A0A5S5CLF6</accession>
<dbReference type="EMBL" id="VNHW01000020">
    <property type="protein sequence ID" value="TYP82024.1"/>
    <property type="molecule type" value="Genomic_DNA"/>
</dbReference>
<gene>
    <name evidence="1" type="ORF">BD833_1208</name>
</gene>
<dbReference type="AlphaFoldDB" id="A0A5S5CLF6"/>
<keyword evidence="2" id="KW-1185">Reference proteome</keyword>
<evidence type="ECO:0000313" key="1">
    <source>
        <dbReference type="EMBL" id="TYP82024.1"/>
    </source>
</evidence>
<reference evidence="1 2" key="1">
    <citation type="submission" date="2019-07" db="EMBL/GenBank/DDBJ databases">
        <title>Genomic Encyclopedia of Archaeal and Bacterial Type Strains, Phase II (KMG-II): from individual species to whole genera.</title>
        <authorList>
            <person name="Goeker M."/>
        </authorList>
    </citation>
    <scope>NUCLEOTIDE SEQUENCE [LARGE SCALE GENOMIC DNA]</scope>
    <source>
        <strain evidence="1 2">DSM 46842</strain>
    </source>
</reference>
<comment type="caution">
    <text evidence="1">The sequence shown here is derived from an EMBL/GenBank/DDBJ whole genome shotgun (WGS) entry which is preliminary data.</text>
</comment>
<dbReference type="Proteomes" id="UP000322499">
    <property type="component" value="Unassembled WGS sequence"/>
</dbReference>
<name>A0A5S5CLF6_9ACTN</name>
<organism evidence="1 2">
    <name type="scientific">Blastococcus xanthinilyticus</name>
    <dbReference type="NCBI Taxonomy" id="1564164"/>
    <lineage>
        <taxon>Bacteria</taxon>
        <taxon>Bacillati</taxon>
        <taxon>Actinomycetota</taxon>
        <taxon>Actinomycetes</taxon>
        <taxon>Geodermatophilales</taxon>
        <taxon>Geodermatophilaceae</taxon>
        <taxon>Blastococcus</taxon>
    </lineage>
</organism>
<proteinExistence type="predicted"/>
<sequence>MSSRTHTWTGYEGPAPLAPYRAHATPLNGWDVGQLLTTMRDRYLYLSDASAWGDNASLAAHMASGVKLCMDDLEAACQHAQADSLGH</sequence>
<evidence type="ECO:0000313" key="2">
    <source>
        <dbReference type="Proteomes" id="UP000322499"/>
    </source>
</evidence>